<keyword evidence="3" id="KW-1185">Reference proteome</keyword>
<gene>
    <name evidence="2" type="ORF">DFH94DRAFT_760656</name>
</gene>
<evidence type="ECO:0000313" key="2">
    <source>
        <dbReference type="EMBL" id="KAF8475318.1"/>
    </source>
</evidence>
<feature type="compositionally biased region" description="Basic and acidic residues" evidence="1">
    <location>
        <begin position="1"/>
        <end position="10"/>
    </location>
</feature>
<proteinExistence type="predicted"/>
<comment type="caution">
    <text evidence="2">The sequence shown here is derived from an EMBL/GenBank/DDBJ whole genome shotgun (WGS) entry which is preliminary data.</text>
</comment>
<feature type="region of interest" description="Disordered" evidence="1">
    <location>
        <begin position="1"/>
        <end position="28"/>
    </location>
</feature>
<name>A0A9P5MRI1_9AGAM</name>
<accession>A0A9P5MRI1</accession>
<evidence type="ECO:0000313" key="3">
    <source>
        <dbReference type="Proteomes" id="UP000759537"/>
    </source>
</evidence>
<dbReference type="Proteomes" id="UP000759537">
    <property type="component" value="Unassembled WGS sequence"/>
</dbReference>
<dbReference type="AlphaFoldDB" id="A0A9P5MRI1"/>
<dbReference type="EMBL" id="WHVB01000016">
    <property type="protein sequence ID" value="KAF8475318.1"/>
    <property type="molecule type" value="Genomic_DNA"/>
</dbReference>
<evidence type="ECO:0000256" key="1">
    <source>
        <dbReference type="SAM" id="MobiDB-lite"/>
    </source>
</evidence>
<sequence length="177" mass="19472">MPPAEHRADDTPGDPFSQSIPHQPHNHALQNLNVWVAPAPANDGQPEGHREDRVEREVVGPDYHPQPIVDNLVAYVFPDAGHAQGIPAQEQPNAPVNVERDPFGYVPQQNASGPVPTAFPHLFVPRVRTPNPAGAENFRRLASRYLHSDAQVCLVRIEATPAGRFKVVIILESDDVF</sequence>
<reference evidence="2" key="2">
    <citation type="journal article" date="2020" name="Nat. Commun.">
        <title>Large-scale genome sequencing of mycorrhizal fungi provides insights into the early evolution of symbiotic traits.</title>
        <authorList>
            <person name="Miyauchi S."/>
            <person name="Kiss E."/>
            <person name="Kuo A."/>
            <person name="Drula E."/>
            <person name="Kohler A."/>
            <person name="Sanchez-Garcia M."/>
            <person name="Morin E."/>
            <person name="Andreopoulos B."/>
            <person name="Barry K.W."/>
            <person name="Bonito G."/>
            <person name="Buee M."/>
            <person name="Carver A."/>
            <person name="Chen C."/>
            <person name="Cichocki N."/>
            <person name="Clum A."/>
            <person name="Culley D."/>
            <person name="Crous P.W."/>
            <person name="Fauchery L."/>
            <person name="Girlanda M."/>
            <person name="Hayes R.D."/>
            <person name="Keri Z."/>
            <person name="LaButti K."/>
            <person name="Lipzen A."/>
            <person name="Lombard V."/>
            <person name="Magnuson J."/>
            <person name="Maillard F."/>
            <person name="Murat C."/>
            <person name="Nolan M."/>
            <person name="Ohm R.A."/>
            <person name="Pangilinan J."/>
            <person name="Pereira M.F."/>
            <person name="Perotto S."/>
            <person name="Peter M."/>
            <person name="Pfister S."/>
            <person name="Riley R."/>
            <person name="Sitrit Y."/>
            <person name="Stielow J.B."/>
            <person name="Szollosi G."/>
            <person name="Zifcakova L."/>
            <person name="Stursova M."/>
            <person name="Spatafora J.W."/>
            <person name="Tedersoo L."/>
            <person name="Vaario L.M."/>
            <person name="Yamada A."/>
            <person name="Yan M."/>
            <person name="Wang P."/>
            <person name="Xu J."/>
            <person name="Bruns T."/>
            <person name="Baldrian P."/>
            <person name="Vilgalys R."/>
            <person name="Dunand C."/>
            <person name="Henrissat B."/>
            <person name="Grigoriev I.V."/>
            <person name="Hibbett D."/>
            <person name="Nagy L.G."/>
            <person name="Martin F.M."/>
        </authorList>
    </citation>
    <scope>NUCLEOTIDE SEQUENCE</scope>
    <source>
        <strain evidence="2">Prilba</strain>
    </source>
</reference>
<reference evidence="2" key="1">
    <citation type="submission" date="2019-10" db="EMBL/GenBank/DDBJ databases">
        <authorList>
            <consortium name="DOE Joint Genome Institute"/>
            <person name="Kuo A."/>
            <person name="Miyauchi S."/>
            <person name="Kiss E."/>
            <person name="Drula E."/>
            <person name="Kohler A."/>
            <person name="Sanchez-Garcia M."/>
            <person name="Andreopoulos B."/>
            <person name="Barry K.W."/>
            <person name="Bonito G."/>
            <person name="Buee M."/>
            <person name="Carver A."/>
            <person name="Chen C."/>
            <person name="Cichocki N."/>
            <person name="Clum A."/>
            <person name="Culley D."/>
            <person name="Crous P.W."/>
            <person name="Fauchery L."/>
            <person name="Girlanda M."/>
            <person name="Hayes R."/>
            <person name="Keri Z."/>
            <person name="LaButti K."/>
            <person name="Lipzen A."/>
            <person name="Lombard V."/>
            <person name="Magnuson J."/>
            <person name="Maillard F."/>
            <person name="Morin E."/>
            <person name="Murat C."/>
            <person name="Nolan M."/>
            <person name="Ohm R."/>
            <person name="Pangilinan J."/>
            <person name="Pereira M."/>
            <person name="Perotto S."/>
            <person name="Peter M."/>
            <person name="Riley R."/>
            <person name="Sitrit Y."/>
            <person name="Stielow B."/>
            <person name="Szollosi G."/>
            <person name="Zifcakova L."/>
            <person name="Stursova M."/>
            <person name="Spatafora J.W."/>
            <person name="Tedersoo L."/>
            <person name="Vaario L.-M."/>
            <person name="Yamada A."/>
            <person name="Yan M."/>
            <person name="Wang P."/>
            <person name="Xu J."/>
            <person name="Bruns T."/>
            <person name="Baldrian P."/>
            <person name="Vilgalys R."/>
            <person name="Henrissat B."/>
            <person name="Grigoriev I.V."/>
            <person name="Hibbett D."/>
            <person name="Nagy L.G."/>
            <person name="Martin F.M."/>
        </authorList>
    </citation>
    <scope>NUCLEOTIDE SEQUENCE</scope>
    <source>
        <strain evidence="2">Prilba</strain>
    </source>
</reference>
<protein>
    <submittedName>
        <fullName evidence="2">Uncharacterized protein</fullName>
    </submittedName>
</protein>
<organism evidence="2 3">
    <name type="scientific">Russula ochroleuca</name>
    <dbReference type="NCBI Taxonomy" id="152965"/>
    <lineage>
        <taxon>Eukaryota</taxon>
        <taxon>Fungi</taxon>
        <taxon>Dikarya</taxon>
        <taxon>Basidiomycota</taxon>
        <taxon>Agaricomycotina</taxon>
        <taxon>Agaricomycetes</taxon>
        <taxon>Russulales</taxon>
        <taxon>Russulaceae</taxon>
        <taxon>Russula</taxon>
    </lineage>
</organism>